<dbReference type="Pfam" id="PF13193">
    <property type="entry name" value="AMP-binding_C"/>
    <property type="match status" value="3"/>
</dbReference>
<gene>
    <name evidence="9" type="ORF">GCM10022267_66800</name>
</gene>
<comment type="cofactor">
    <cofactor evidence="1">
        <name>pantetheine 4'-phosphate</name>
        <dbReference type="ChEBI" id="CHEBI:47942"/>
    </cofactor>
</comment>
<dbReference type="InterPro" id="IPR006162">
    <property type="entry name" value="Ppantetheine_attach_site"/>
</dbReference>
<dbReference type="NCBIfam" id="TIGR01733">
    <property type="entry name" value="AA-adenyl-dom"/>
    <property type="match status" value="3"/>
</dbReference>
<dbReference type="InterPro" id="IPR045851">
    <property type="entry name" value="AMP-bd_C_sf"/>
</dbReference>
<dbReference type="EMBL" id="BAABBE010000024">
    <property type="protein sequence ID" value="GAA3670614.1"/>
    <property type="molecule type" value="Genomic_DNA"/>
</dbReference>
<name>A0ABP7BV25_9PSEU</name>
<dbReference type="Gene3D" id="2.30.38.10">
    <property type="entry name" value="Luciferase, Domain 3"/>
    <property type="match status" value="2"/>
</dbReference>
<dbReference type="InterPro" id="IPR001242">
    <property type="entry name" value="Condensation_dom"/>
</dbReference>
<dbReference type="PANTHER" id="PTHR45527:SF14">
    <property type="entry name" value="PLIPASTATIN SYNTHASE SUBUNIT B"/>
    <property type="match status" value="1"/>
</dbReference>
<evidence type="ECO:0000256" key="3">
    <source>
        <dbReference type="ARBA" id="ARBA00022553"/>
    </source>
</evidence>
<keyword evidence="4" id="KW-0677">Repeat</keyword>
<dbReference type="Gene3D" id="1.10.1200.10">
    <property type="entry name" value="ACP-like"/>
    <property type="match status" value="3"/>
</dbReference>
<comment type="caution">
    <text evidence="9">The sequence shown here is derived from an EMBL/GenBank/DDBJ whole genome shotgun (WGS) entry which is preliminary data.</text>
</comment>
<dbReference type="Gene3D" id="3.30.559.10">
    <property type="entry name" value="Chloramphenicol acetyltransferase-like domain"/>
    <property type="match status" value="5"/>
</dbReference>
<dbReference type="InterPro" id="IPR010071">
    <property type="entry name" value="AA_adenyl_dom"/>
</dbReference>
<feature type="domain" description="Carrier" evidence="8">
    <location>
        <begin position="2493"/>
        <end position="2568"/>
    </location>
</feature>
<evidence type="ECO:0000256" key="7">
    <source>
        <dbReference type="SAM" id="MobiDB-lite"/>
    </source>
</evidence>
<evidence type="ECO:0000313" key="9">
    <source>
        <dbReference type="EMBL" id="GAA3670614.1"/>
    </source>
</evidence>
<dbReference type="SUPFAM" id="SSF56801">
    <property type="entry name" value="Acetyl-CoA synthetase-like"/>
    <property type="match status" value="3"/>
</dbReference>
<evidence type="ECO:0000256" key="5">
    <source>
        <dbReference type="ARBA" id="ARBA00023194"/>
    </source>
</evidence>
<feature type="domain" description="Carrier" evidence="8">
    <location>
        <begin position="1009"/>
        <end position="1085"/>
    </location>
</feature>
<dbReference type="InterPro" id="IPR025110">
    <property type="entry name" value="AMP-bd_C"/>
</dbReference>
<keyword evidence="6" id="KW-0175">Coiled coil</keyword>
<dbReference type="SUPFAM" id="SSF52777">
    <property type="entry name" value="CoA-dependent acyltransferases"/>
    <property type="match status" value="10"/>
</dbReference>
<dbReference type="NCBIfam" id="TIGR01720">
    <property type="entry name" value="NRPS-para261"/>
    <property type="match status" value="1"/>
</dbReference>
<evidence type="ECO:0000259" key="8">
    <source>
        <dbReference type="PROSITE" id="PS50075"/>
    </source>
</evidence>
<evidence type="ECO:0000256" key="2">
    <source>
        <dbReference type="ARBA" id="ARBA00022450"/>
    </source>
</evidence>
<dbReference type="InterPro" id="IPR020806">
    <property type="entry name" value="PKS_PP-bd"/>
</dbReference>
<feature type="region of interest" description="Disordered" evidence="7">
    <location>
        <begin position="2473"/>
        <end position="2495"/>
    </location>
</feature>
<dbReference type="PROSITE" id="PS00455">
    <property type="entry name" value="AMP_BINDING"/>
    <property type="match status" value="3"/>
</dbReference>
<reference evidence="10" key="1">
    <citation type="journal article" date="2019" name="Int. J. Syst. Evol. Microbiol.">
        <title>The Global Catalogue of Microorganisms (GCM) 10K type strain sequencing project: providing services to taxonomists for standard genome sequencing and annotation.</title>
        <authorList>
            <consortium name="The Broad Institute Genomics Platform"/>
            <consortium name="The Broad Institute Genome Sequencing Center for Infectious Disease"/>
            <person name="Wu L."/>
            <person name="Ma J."/>
        </authorList>
    </citation>
    <scope>NUCLEOTIDE SEQUENCE [LARGE SCALE GENOMIC DNA]</scope>
    <source>
        <strain evidence="10">JCM 17494</strain>
    </source>
</reference>
<evidence type="ECO:0000313" key="10">
    <source>
        <dbReference type="Proteomes" id="UP001500711"/>
    </source>
</evidence>
<dbReference type="Gene3D" id="3.30.559.30">
    <property type="entry name" value="Nonribosomal peptide synthetase, condensation domain"/>
    <property type="match status" value="5"/>
</dbReference>
<dbReference type="Pfam" id="PF00501">
    <property type="entry name" value="AMP-binding"/>
    <property type="match status" value="3"/>
</dbReference>
<dbReference type="SUPFAM" id="SSF47336">
    <property type="entry name" value="ACP-like"/>
    <property type="match status" value="3"/>
</dbReference>
<dbReference type="InterPro" id="IPR042099">
    <property type="entry name" value="ANL_N_sf"/>
</dbReference>
<keyword evidence="2" id="KW-0596">Phosphopantetheine</keyword>
<dbReference type="Proteomes" id="UP001500711">
    <property type="component" value="Unassembled WGS sequence"/>
</dbReference>
<evidence type="ECO:0000256" key="6">
    <source>
        <dbReference type="SAM" id="Coils"/>
    </source>
</evidence>
<evidence type="ECO:0000256" key="4">
    <source>
        <dbReference type="ARBA" id="ARBA00022737"/>
    </source>
</evidence>
<keyword evidence="3" id="KW-0597">Phosphoprotein</keyword>
<evidence type="ECO:0000256" key="1">
    <source>
        <dbReference type="ARBA" id="ARBA00001957"/>
    </source>
</evidence>
<organism evidence="9 10">
    <name type="scientific">Lentzea roselyniae</name>
    <dbReference type="NCBI Taxonomy" id="531940"/>
    <lineage>
        <taxon>Bacteria</taxon>
        <taxon>Bacillati</taxon>
        <taxon>Actinomycetota</taxon>
        <taxon>Actinomycetes</taxon>
        <taxon>Pseudonocardiales</taxon>
        <taxon>Pseudonocardiaceae</taxon>
        <taxon>Lentzea</taxon>
    </lineage>
</organism>
<dbReference type="SMART" id="SM00823">
    <property type="entry name" value="PKS_PP"/>
    <property type="match status" value="3"/>
</dbReference>
<dbReference type="PROSITE" id="PS00012">
    <property type="entry name" value="PHOSPHOPANTETHEINE"/>
    <property type="match status" value="2"/>
</dbReference>
<dbReference type="CDD" id="cd17643">
    <property type="entry name" value="A_NRPS_Cytc1-like"/>
    <property type="match status" value="1"/>
</dbReference>
<dbReference type="InterPro" id="IPR020845">
    <property type="entry name" value="AMP-binding_CS"/>
</dbReference>
<dbReference type="NCBIfam" id="NF003417">
    <property type="entry name" value="PRK04813.1"/>
    <property type="match status" value="3"/>
</dbReference>
<dbReference type="InterPro" id="IPR036736">
    <property type="entry name" value="ACP-like_sf"/>
</dbReference>
<dbReference type="InterPro" id="IPR010060">
    <property type="entry name" value="NRPS_synth"/>
</dbReference>
<dbReference type="CDD" id="cd19543">
    <property type="entry name" value="DCL_NRPS"/>
    <property type="match status" value="1"/>
</dbReference>
<dbReference type="Gene3D" id="3.40.50.980">
    <property type="match status" value="4"/>
</dbReference>
<feature type="domain" description="Carrier" evidence="8">
    <location>
        <begin position="3549"/>
        <end position="3625"/>
    </location>
</feature>
<dbReference type="InterPro" id="IPR023213">
    <property type="entry name" value="CAT-like_dom_sf"/>
</dbReference>
<feature type="coiled-coil region" evidence="6">
    <location>
        <begin position="1132"/>
        <end position="1159"/>
    </location>
</feature>
<dbReference type="PROSITE" id="PS50075">
    <property type="entry name" value="CARRIER"/>
    <property type="match status" value="3"/>
</dbReference>
<keyword evidence="10" id="KW-1185">Reference proteome</keyword>
<dbReference type="CDD" id="cd19534">
    <property type="entry name" value="E_NRPS"/>
    <property type="match status" value="2"/>
</dbReference>
<accession>A0ABP7BV25</accession>
<proteinExistence type="predicted"/>
<dbReference type="RefSeq" id="WP_346134362.1">
    <property type="nucleotide sequence ID" value="NZ_BAABBE010000024.1"/>
</dbReference>
<keyword evidence="5" id="KW-0045">Antibiotic biosynthesis</keyword>
<dbReference type="CDD" id="cd05930">
    <property type="entry name" value="A_NRPS"/>
    <property type="match status" value="1"/>
</dbReference>
<dbReference type="Pfam" id="PF00550">
    <property type="entry name" value="PP-binding"/>
    <property type="match status" value="3"/>
</dbReference>
<dbReference type="Gene3D" id="3.30.300.30">
    <property type="match status" value="3"/>
</dbReference>
<dbReference type="Gene3D" id="3.40.50.12780">
    <property type="entry name" value="N-terminal domain of ligase-like"/>
    <property type="match status" value="1"/>
</dbReference>
<dbReference type="InterPro" id="IPR000873">
    <property type="entry name" value="AMP-dep_synth/lig_dom"/>
</dbReference>
<dbReference type="Pfam" id="PF00668">
    <property type="entry name" value="Condensation"/>
    <property type="match status" value="5"/>
</dbReference>
<sequence length="4072" mass="440890">MGDEMGLSPEQEKRIASLPEHLRELARRTLAGGAAEAADRIPAVRGDDLPASAAQQRLWFFHEFEPESVEYNAPLVLRLTGELDVVALRRSLDLVVRRHESLRTTFGSVDGRVRQVVHPPAEVPVLVTDLTGAGPEALDEVLLAEVTTPFDLRTGPLFRVGLVKLGATEHVLVLGMHHIVGDGWSTGILLNELTAAYTAEVRGEQPALPELPVRYADFAAWQWERLRGDALAGQLDHWRAKLDGLAPVDLPSDRPRPAVRTSAGAVHRFEVADEVAQALRALAKRRGATLFMVLLAASKVLFSRYAGQSDIAVGTVTAGRNRDELENLVGFFVNTVVVRSTVDEERSFADFLDSVRETVADALAHDEVPFQAVVEALRPERDPSRPPLVQVMVNLQNAPAGLDGAPGLVIEDVRPPALATSLDVTIDFHEGPEGITGFLEYSTDLFDESTVDGMARDLGFVLETAAAQPERPMRELPLLPAAELERLIADGTGETVEFGAPRPVHELVDERAAATPDAIAVRSGDAELTYRELRARSAKLARHLAGLGVGRGTLVALCLPRGVDVVVSLLAVLKAGAAFVPLDPAHPAGLLARLLSDAAAPVLITEDQVAGRLPDTGARIVRVDTAEWEAEPAEPLDVQVSPDDLAYVIYTSGSTGTPKGVLVEHGNCHHTAHAWNARYGFDVRPPRCLSVSNPSVDLFVGDVLLSLLFGGTLIMCPQDVLGDPRALVALIEDSGADVLATVPSVARTITRELAARDRRLDGLRLLAVGSEGWQVRDCAELLDRLSPETTVVNAYGVTEATVDSTAFPVTDGLGAGPFVPIGRPLPNTRTYVLDAYGRPVPAGVPGELHLGGPGVARGYLGRDDLTAERFVPDPFAGARMYRTGDLVRRLADGTLVYLGRTDQQVKVNGYRVEPGQIEHVLGEHPAVQAAAVVARTAGRTRIDAYVVFVPGDEIAVHDLRSHLADLLPAPALPATITVLGELPLTASGKTDYRALPEPDAADRQVTHTPPVTEAETALVRIWARVLDLDPETLGTTHNFFDLGGDSILGLQVVAQAREAGLLLTSKQMFLHQTIGELAARAGAVEAETVVPQVAEGEAPLTPIQHNFFEETPTAREHATQSVYLELAERVDADELRAALRTLAEQHDALRLRFEEADGEWRQRYADDGEHIPLTTVQDEEQVAEARTGLRLDDGPLMRAVLVETGGAQRLFLTAHHLVVDAVSWRVLLGDLERAHRGADLGPKSTSYGEWAHRVRDHVAAGAFDAELDHWRQAEQTGAPLPVDGAGENSVASEREVTVRLSESVTSALLRDVPPVYRTQVDDVLLSALGTVLADWTGDDTVRLLLEGHGREDLFDGVDVSRTVGWFTTLYPVVLTVRERDWDTVLKSVKEQLRAVPQRGFGYGALRYLADTDLGPGWPQIAFNYLGRFGAESGGGLFGAWLDVPGSDRAPNHTRSCLLDVTGLVRDNRLEFRWSYSANLHHERTVRDLADRFADALTRIAEHCALPEAGGWTPSDFPLAALDQSTVDRITAGRAVEDVYPLTSVQRGILFHSLTGHGSDVYLSRFGMVLDDVEDPAALAQAWQRVVDRTPVLRTEIVWQDVPEPLQVVRAPGLRVPMEHHDLRGLRPDEQRAKVESLWDEHSARELDLGTAPLMWLAFLRLDDTRVHVFWFSHHILLDGWSFAGVLSDVFEQYAAFTGAPAALTPRRPFRDYVEWLAEQDVPAAEEYWRGVVAGMTAPTPLPFDHAPSGAHRSRTSGRIEVGLPAGLSEHVLRFCREARLTPNTVIQGAWAALLSRYSGESDVCFGATVSGRPADLAGAGDVLGLFITTVPVRVDVTGSDDLAGWLRALQDTVAESRQYEYVSPGQIQGWSEVPSGVNLFDSIVVFENYPYDEAAASRNGITVREYVGDEQTNFPLALTAHLSDSLHLFLNYDPELFADETVQAVAGHLSTVLTAFADGASGPVAGLPLLDVREREQLLVGWNGRETSEVAETLPELFEARARAVPDAVAITDGATTLTYAELNAAANRLARVLVSRGAGPGRFVALVLPRSAELVVAVLAVLKAGAGYVPIDPDYPEQRVREVFVDSAPAVIVATSGIDADVPVVVPAETELAGLSDVDLDHAGLTPAHPAYVIYTSGSTGRPKGVVVPQSNVVRLFTSTRSWFEFGADDVWTLFHSYAFDFSVWELWGPLLHGGRLVVVPHAVSRTPQDFLRLLAEERVTVLNQTPSAFYQLMRADAESTGHTLSLRYVIFGGEALDPRRLNDWYERHADDAPALINMYGITETTVHVTYAPLTAATTGGVIGVPIPDLRVYVLDERLAPVAVGVPGEMYVAGAGLADGYLNQPGLTSQRFVADPFGAPGSRMYRTGDVAKWTRAGALEYLGRSDEQVKIRGFRIEPGEIEAVLTAHPAVAEAAVIAREDGPGGKRLVAYVVGDEPSPGELRDHARDRLPGHMVPSAFVVVPEIPLTRNGKLDRKALPAPEQDQASRPYTAPGTAAERAVADVWREVLRVGRVGVDDDFFELGGDSILSIQVASRLRSALGAEVSPRQMFDTPTVRALADALVPGEPAQERVPRLSPQPEQAPLSFSQQRLWFLDEFAPGTAEYNILSAVRLRGELRVDVLTEALATLAGRHEALRTTFDYVGERPVQVVHPVGDLPLERLDGADEDILRQRLRQEMTRPFDLRTGPLARALLVEVADDEHVLVLTLHHIITDGWSMGVLVEELSACYTAALDGGRAELPELPVSYVDYAVWQRDRLSGAALDRQVDYWREQLAGVTSLDLPTDRPRPPVRTSDGAAWSFEVDAELLGRLRALARDREATLFHALVAAVQVLLARYCGQRDVVVGTATAGRDRAELEGLVGCFINTVAIRSDVDESLSFADFLTAVRATALEAFAHGDLPFERLVDVLRPERDPSRNPLVEAMVVLDSTPEHRLALPGLVAEEVEFDGGDASHDLSVDFTERDGRLLGRISYSTGLFDPATVERLGRHLLLVLESVVAQPARPMRELPLITAEEQHRMLTEWGGTPVDFGPPERLHDLFDAIAAEHPDGIAVRCGTDSLSFAELRTKANKLAHHLVGKGVTVGSLVGVCADRGVDAVVALLAVLKAGGAFVPLEPGYPARLLKDMLADAGAEVLLSGDGLAEEHGLTARHVVPLDWSLVDGYPDTTPVTEVTPEDLAYVIYTSGSTGKPKGVMVEHRNVHHLARVWDHRYGLTGTRPSCLSVSGFGVDLFFSDFVWSTLFGGTMEICPADLVTDPPALVDLLAETRAELFVTVPVLATAIARELARRGTRADSLRVLAVGSEAWHAGECAELLERVGPDTIVVNAYGATENTVDATLHEVSREPIGAGPYVPIGRPLANTGIYLLDPHGRPVPVGVTGELHIGSAGVGRGYLNRPEQSECAFLPDPFRTDPYWPDCRMYRTGDAARWLPNGVLEFLARTDDQVKIRGHRVELGDVEQALTGHAQVLSAAAAARADGGTVRLHAYVVPADEIDLPDLRRHLVQVLPAHAVPSTITVLDELPLTQSGKTDRRALPAPELEDVTGTPYLAPGTPAEETLAGIWADVLGVPATSVGTGHNFFELGGDSILGIQLVYRAREAGLQISSRELFLHQTLGELAAVAQPAGTRGPGDEPVVGEVPLTPVQHEFLTTNQVAPHHFTQSFLAELAADVDEQALRRALDAVTAHHDALRARFVCEDGRWRQFYAPPAQVDVLARQDLSAIGDQDLRAELDKRAAEVDASFDLATGPLLRALLFDLGTHRRPMLFVTAHHLVVDTVSWRILVDDIESAYRQALAGEIRLGARTSPAGDWVRALAGHVADGGFAEDVAHWEALPPAVPLPADGPGPDVEASTRTVSFSLTERETRALLTLAPAAFRTRVNDVLLSGLAWALTRWTGEQSVVVDLEGHGREELFDDVDLSRTVGWFTAIYPVALHVPAGEPDWPALVKNVRRQLRAVPGNGISYGALRYLGAPGALADRANAGVLFNYHGQAGAGGAESPLYQSFHDPVGAPRHPAERRSHALEVVGAVSDGVLAFDWHHSADVHDEKTVRHVADEHLAALRAIAHHLDPEGTA</sequence>
<dbReference type="CDD" id="cd19531">
    <property type="entry name" value="LCL_NRPS-like"/>
    <property type="match status" value="2"/>
</dbReference>
<dbReference type="InterPro" id="IPR009081">
    <property type="entry name" value="PP-bd_ACP"/>
</dbReference>
<protein>
    <recommendedName>
        <fullName evidence="8">Carrier domain-containing protein</fullName>
    </recommendedName>
</protein>
<dbReference type="PANTHER" id="PTHR45527">
    <property type="entry name" value="NONRIBOSOMAL PEPTIDE SYNTHETASE"/>
    <property type="match status" value="1"/>
</dbReference>